<keyword evidence="1" id="KW-1003">Cell membrane</keyword>
<dbReference type="GO" id="GO:0008654">
    <property type="term" value="P:phospholipid biosynthetic process"/>
    <property type="evidence" value="ECO:0007669"/>
    <property type="project" value="UniProtKB-KW"/>
</dbReference>
<dbReference type="GO" id="GO:0004609">
    <property type="term" value="F:phosphatidylserine decarboxylase activity"/>
    <property type="evidence" value="ECO:0007669"/>
    <property type="project" value="UniProtKB-EC"/>
</dbReference>
<dbReference type="EC" id="4.1.1.65" evidence="12"/>
<keyword evidence="3" id="KW-0210">Decarboxylase</keyword>
<accession>A0A377J3Y5</accession>
<keyword evidence="11" id="KW-0812">Transmembrane</keyword>
<evidence type="ECO:0000256" key="9">
    <source>
        <dbReference type="ARBA" id="ARBA00023264"/>
    </source>
</evidence>
<dbReference type="OrthoDB" id="5323544at2"/>
<feature type="transmembrane region" description="Helical" evidence="11">
    <location>
        <begin position="7"/>
        <end position="24"/>
    </location>
</feature>
<evidence type="ECO:0000256" key="8">
    <source>
        <dbReference type="ARBA" id="ARBA00023239"/>
    </source>
</evidence>
<proteinExistence type="predicted"/>
<reference evidence="12 13" key="1">
    <citation type="submission" date="2018-06" db="EMBL/GenBank/DDBJ databases">
        <authorList>
            <consortium name="Pathogen Informatics"/>
            <person name="Doyle S."/>
        </authorList>
    </citation>
    <scope>NUCLEOTIDE SEQUENCE [LARGE SCALE GENOMIC DNA]</scope>
    <source>
        <strain evidence="12 13">NCTC12410</strain>
    </source>
</reference>
<organism evidence="12 13">
    <name type="scientific">Helicobacter canis</name>
    <dbReference type="NCBI Taxonomy" id="29419"/>
    <lineage>
        <taxon>Bacteria</taxon>
        <taxon>Pseudomonadati</taxon>
        <taxon>Campylobacterota</taxon>
        <taxon>Epsilonproteobacteria</taxon>
        <taxon>Campylobacterales</taxon>
        <taxon>Helicobacteraceae</taxon>
        <taxon>Helicobacter</taxon>
    </lineage>
</organism>
<dbReference type="InterPro" id="IPR033175">
    <property type="entry name" value="PSD-A"/>
</dbReference>
<keyword evidence="7" id="KW-0594">Phospholipid biosynthesis</keyword>
<evidence type="ECO:0000256" key="1">
    <source>
        <dbReference type="ARBA" id="ARBA00022475"/>
    </source>
</evidence>
<evidence type="ECO:0000256" key="7">
    <source>
        <dbReference type="ARBA" id="ARBA00023209"/>
    </source>
</evidence>
<keyword evidence="9" id="KW-1208">Phospholipid metabolism</keyword>
<name>A0A377J3Y5_9HELI</name>
<dbReference type="PANTHER" id="PTHR35809:SF1">
    <property type="entry name" value="ARCHAETIDYLSERINE DECARBOXYLASE PROENZYME-RELATED"/>
    <property type="match status" value="1"/>
</dbReference>
<dbReference type="InterPro" id="IPR003817">
    <property type="entry name" value="PS_Dcarbxylase"/>
</dbReference>
<dbReference type="EMBL" id="UGHV01000001">
    <property type="protein sequence ID" value="STO97039.1"/>
    <property type="molecule type" value="Genomic_DNA"/>
</dbReference>
<dbReference type="Pfam" id="PF02666">
    <property type="entry name" value="PS_Dcarbxylase"/>
    <property type="match status" value="1"/>
</dbReference>
<evidence type="ECO:0000256" key="4">
    <source>
        <dbReference type="ARBA" id="ARBA00023098"/>
    </source>
</evidence>
<evidence type="ECO:0000256" key="5">
    <source>
        <dbReference type="ARBA" id="ARBA00023136"/>
    </source>
</evidence>
<evidence type="ECO:0000256" key="11">
    <source>
        <dbReference type="SAM" id="Phobius"/>
    </source>
</evidence>
<keyword evidence="4" id="KW-0443">Lipid metabolism</keyword>
<sequence>MSGIQIITRESFFGIVWFVLWIVFCQIVDFSLGILLGVVLLLAWLWAFRNPERTSLDRGDDIVLAPIDGTISNIEQCEDAVRLSIDVSFFDVGLVRSPQEAQSITLQKRSGLVAYFSPLHKELNEAMHANIQGKMSCKISLYPKVFKNTRFYAPIAYRLGERMGFMKLGTLVLELPKSVEIRAHIGDKLRGGVNVLGYMK</sequence>
<evidence type="ECO:0000313" key="12">
    <source>
        <dbReference type="EMBL" id="STO97039.1"/>
    </source>
</evidence>
<gene>
    <name evidence="12" type="ORF">NCTC12410_00858</name>
</gene>
<keyword evidence="11" id="KW-1133">Transmembrane helix</keyword>
<keyword evidence="6" id="KW-0865">Zymogen</keyword>
<evidence type="ECO:0000256" key="2">
    <source>
        <dbReference type="ARBA" id="ARBA00022516"/>
    </source>
</evidence>
<keyword evidence="8 12" id="KW-0456">Lyase</keyword>
<keyword evidence="10" id="KW-0670">Pyruvate</keyword>
<dbReference type="PANTHER" id="PTHR35809">
    <property type="entry name" value="ARCHAETIDYLSERINE DECARBOXYLASE PROENZYME-RELATED"/>
    <property type="match status" value="1"/>
</dbReference>
<evidence type="ECO:0000256" key="10">
    <source>
        <dbReference type="ARBA" id="ARBA00023317"/>
    </source>
</evidence>
<keyword evidence="2" id="KW-0444">Lipid biosynthesis</keyword>
<dbReference type="AlphaFoldDB" id="A0A377J3Y5"/>
<protein>
    <submittedName>
        <fullName evidence="12">Putative phosphatidylserine decarboxylase</fullName>
        <ecNumber evidence="12">4.1.1.65</ecNumber>
    </submittedName>
</protein>
<keyword evidence="5 11" id="KW-0472">Membrane</keyword>
<evidence type="ECO:0000256" key="3">
    <source>
        <dbReference type="ARBA" id="ARBA00022793"/>
    </source>
</evidence>
<dbReference type="Proteomes" id="UP000254841">
    <property type="component" value="Unassembled WGS sequence"/>
</dbReference>
<evidence type="ECO:0000313" key="13">
    <source>
        <dbReference type="Proteomes" id="UP000254841"/>
    </source>
</evidence>
<evidence type="ECO:0000256" key="6">
    <source>
        <dbReference type="ARBA" id="ARBA00023145"/>
    </source>
</evidence>
<dbReference type="RefSeq" id="WP_115011314.1">
    <property type="nucleotide sequence ID" value="NZ_UGHV01000001.1"/>
</dbReference>